<dbReference type="EMBL" id="CP000308">
    <property type="protein sequence ID" value="ABG15620.1"/>
    <property type="molecule type" value="Genomic_DNA"/>
</dbReference>
<name>A0A0H2YBH8_YERPA</name>
<reference evidence="1 2" key="1">
    <citation type="journal article" date="2006" name="J. Bacteriol.">
        <title>Complete genome sequence of Yersinia pestis strains Antiqua and Nepal516: evidence of gene reduction in an emerging pathogen.</title>
        <authorList>
            <person name="Chain P.S."/>
            <person name="Hu P."/>
            <person name="Malfatti S.A."/>
            <person name="Radnedge L."/>
            <person name="Larimer F."/>
            <person name="Vergez L.M."/>
            <person name="Worsham P."/>
            <person name="Chu M.C."/>
            <person name="Andersen G.L."/>
        </authorList>
    </citation>
    <scope>NUCLEOTIDE SEQUENCE [LARGE SCALE GENOMIC DNA]</scope>
    <source>
        <strain evidence="1 2">Antiqua</strain>
    </source>
</reference>
<protein>
    <submittedName>
        <fullName evidence="1">Uncharacterized protein</fullName>
    </submittedName>
</protein>
<sequence length="65" mass="7342">MVFSSDFMGYVLHLMWINNLLRQLNACGNLCNIFGGGRAYHHFVTHISPKPTHMIGGLRAISLRL</sequence>
<dbReference type="KEGG" id="ypa:YPA_3658"/>
<proteinExistence type="predicted"/>
<gene>
    <name evidence="1" type="ordered locus">YPA_3658</name>
</gene>
<dbReference type="Proteomes" id="UP000001971">
    <property type="component" value="Chromosome"/>
</dbReference>
<dbReference type="AlphaFoldDB" id="A0A0H2YBH8"/>
<evidence type="ECO:0000313" key="2">
    <source>
        <dbReference type="Proteomes" id="UP000001971"/>
    </source>
</evidence>
<evidence type="ECO:0000313" key="1">
    <source>
        <dbReference type="EMBL" id="ABG15620.1"/>
    </source>
</evidence>
<organism evidence="1 2">
    <name type="scientific">Yersinia pestis bv. Antiqua (strain Antiqua)</name>
    <dbReference type="NCBI Taxonomy" id="360102"/>
    <lineage>
        <taxon>Bacteria</taxon>
        <taxon>Pseudomonadati</taxon>
        <taxon>Pseudomonadota</taxon>
        <taxon>Gammaproteobacteria</taxon>
        <taxon>Enterobacterales</taxon>
        <taxon>Yersiniaceae</taxon>
        <taxon>Yersinia</taxon>
    </lineage>
</organism>
<accession>A0A0H2YBH8</accession>